<dbReference type="InterPro" id="IPR001466">
    <property type="entry name" value="Beta-lactam-related"/>
</dbReference>
<feature type="compositionally biased region" description="Low complexity" evidence="1">
    <location>
        <begin position="399"/>
        <end position="415"/>
    </location>
</feature>
<dbReference type="PANTHER" id="PTHR43283">
    <property type="entry name" value="BETA-LACTAMASE-RELATED"/>
    <property type="match status" value="1"/>
</dbReference>
<evidence type="ECO:0000256" key="1">
    <source>
        <dbReference type="SAM" id="MobiDB-lite"/>
    </source>
</evidence>
<dbReference type="Pfam" id="PF00144">
    <property type="entry name" value="Beta-lactamase"/>
    <property type="match status" value="1"/>
</dbReference>
<name>A0A849AIQ3_9ACTN</name>
<feature type="region of interest" description="Disordered" evidence="1">
    <location>
        <begin position="1"/>
        <end position="35"/>
    </location>
</feature>
<dbReference type="GO" id="GO:0016787">
    <property type="term" value="F:hydrolase activity"/>
    <property type="evidence" value="ECO:0007669"/>
    <property type="project" value="UniProtKB-KW"/>
</dbReference>
<dbReference type="RefSeq" id="WP_171200367.1">
    <property type="nucleotide sequence ID" value="NZ_JABEND010000007.1"/>
</dbReference>
<feature type="compositionally biased region" description="Low complexity" evidence="1">
    <location>
        <begin position="1"/>
        <end position="16"/>
    </location>
</feature>
<accession>A0A849AIQ3</accession>
<dbReference type="SUPFAM" id="SSF56601">
    <property type="entry name" value="beta-lactamase/transpeptidase-like"/>
    <property type="match status" value="1"/>
</dbReference>
<protein>
    <submittedName>
        <fullName evidence="3">Serine hydrolase</fullName>
    </submittedName>
</protein>
<keyword evidence="3" id="KW-0378">Hydrolase</keyword>
<feature type="region of interest" description="Disordered" evidence="1">
    <location>
        <begin position="380"/>
        <end position="424"/>
    </location>
</feature>
<gene>
    <name evidence="3" type="ORF">HKD39_13370</name>
</gene>
<proteinExistence type="predicted"/>
<feature type="domain" description="Beta-lactamase-related" evidence="2">
    <location>
        <begin position="64"/>
        <end position="333"/>
    </location>
</feature>
<dbReference type="PANTHER" id="PTHR43283:SF7">
    <property type="entry name" value="BETA-LACTAMASE-RELATED DOMAIN-CONTAINING PROTEIN"/>
    <property type="match status" value="1"/>
</dbReference>
<evidence type="ECO:0000313" key="4">
    <source>
        <dbReference type="Proteomes" id="UP000562984"/>
    </source>
</evidence>
<dbReference type="Proteomes" id="UP000562984">
    <property type="component" value="Unassembled WGS sequence"/>
</dbReference>
<sequence length="536" mass="56458">MTQSALPAAADAVDTAEVGGPAQPSGMAPGHALPRSAPQLQGVNAAGVLDFLDAIGTAGIELHSLMLVRNGSVVAEGWWAPYTADRAQLLYSLSKSFSSTAVGQAIADGLLSLDDTLVELFPEQAPDPVDPRTAAITLRHALTMTTGHYDDPVFAVSQLRASGAASDEMAAFLSLPPEADPGSVFTYNQLATYAAGRAVQQATGQSLTDYLRPRLFEPLGIEPGPWLRQDDIEIGYSGLHLTTEALAAFGQLYLDGGRAAGQQLVSAEWVAAATAAQVPSDQQHRRPDGPLQAPDWSQGYGFQFWRARHGYRGDGAYGQFCAVLPEQRAVLVLTGCTVDMQAVLELAWRHLLPALHEPRSTFEPSEAAEAVLAQRLSAAALPTPPDDGSAADTERIPRAASGDGSMADAGPASGDEGLTVKDGVPVVSPSLPSTLRAAQVVREAGGYLLRLTTESGMVELPVGSRTWAEGKWPNVFGSDTTMMSAGGWSDGVFTAQLRMVSTPHLMLVTVDPAAGEFRASWRELVLHGNDPAQYPG</sequence>
<dbReference type="AlphaFoldDB" id="A0A849AIQ3"/>
<comment type="caution">
    <text evidence="3">The sequence shown here is derived from an EMBL/GenBank/DDBJ whole genome shotgun (WGS) entry which is preliminary data.</text>
</comment>
<dbReference type="EMBL" id="JABEND010000007">
    <property type="protein sequence ID" value="NNG36682.1"/>
    <property type="molecule type" value="Genomic_DNA"/>
</dbReference>
<dbReference type="Gene3D" id="3.40.710.10">
    <property type="entry name" value="DD-peptidase/beta-lactamase superfamily"/>
    <property type="match status" value="1"/>
</dbReference>
<dbReference type="InterPro" id="IPR050789">
    <property type="entry name" value="Diverse_Enzym_Activities"/>
</dbReference>
<dbReference type="InterPro" id="IPR012338">
    <property type="entry name" value="Beta-lactam/transpept-like"/>
</dbReference>
<keyword evidence="4" id="KW-1185">Reference proteome</keyword>
<organism evidence="3 4">
    <name type="scientific">Nakamurella aerolata</name>
    <dbReference type="NCBI Taxonomy" id="1656892"/>
    <lineage>
        <taxon>Bacteria</taxon>
        <taxon>Bacillati</taxon>
        <taxon>Actinomycetota</taxon>
        <taxon>Actinomycetes</taxon>
        <taxon>Nakamurellales</taxon>
        <taxon>Nakamurellaceae</taxon>
        <taxon>Nakamurella</taxon>
    </lineage>
</organism>
<evidence type="ECO:0000313" key="3">
    <source>
        <dbReference type="EMBL" id="NNG36682.1"/>
    </source>
</evidence>
<reference evidence="3 4" key="1">
    <citation type="submission" date="2020-05" db="EMBL/GenBank/DDBJ databases">
        <title>Nakamurella sp. DB0629 isolated from air conditioner.</title>
        <authorList>
            <person name="Kim D.H."/>
            <person name="Kim D.-U."/>
        </authorList>
    </citation>
    <scope>NUCLEOTIDE SEQUENCE [LARGE SCALE GENOMIC DNA]</scope>
    <source>
        <strain evidence="3 4">DB0629</strain>
    </source>
</reference>
<evidence type="ECO:0000259" key="2">
    <source>
        <dbReference type="Pfam" id="PF00144"/>
    </source>
</evidence>